<dbReference type="AlphaFoldDB" id="A0A7R8AHY6"/>
<sequence length="116" mass="13662">MPTLNGEAKERWLSKGVFIRTRQSQPKLQNNSNQQNCKELDTLQWTKYNTIDSFIALVWGFGDFAAHTLLYIYHACHYLKWQTSSLSILPEIQTDSRPVQSQQNDLLYFTRYVCRL</sequence>
<gene>
    <name evidence="1" type="ORF">APUU_10913S</name>
</gene>
<dbReference type="GeneID" id="64968090"/>
<protein>
    <submittedName>
        <fullName evidence="1">Uncharacterized protein</fullName>
    </submittedName>
</protein>
<reference evidence="1" key="1">
    <citation type="submission" date="2021-01" db="EMBL/GenBank/DDBJ databases">
        <authorList>
            <consortium name="Aspergillus puulaauensis MK2 genome sequencing consortium"/>
            <person name="Kazuki M."/>
            <person name="Futagami T."/>
        </authorList>
    </citation>
    <scope>NUCLEOTIDE SEQUENCE</scope>
    <source>
        <strain evidence="1">MK2</strain>
    </source>
</reference>
<reference evidence="1" key="2">
    <citation type="submission" date="2021-02" db="EMBL/GenBank/DDBJ databases">
        <title>Aspergillus puulaauensis MK2 genome sequence.</title>
        <authorList>
            <person name="Futagami T."/>
            <person name="Mori K."/>
            <person name="Kadooka C."/>
            <person name="Tanaka T."/>
        </authorList>
    </citation>
    <scope>NUCLEOTIDE SEQUENCE</scope>
    <source>
        <strain evidence="1">MK2</strain>
    </source>
</reference>
<proteinExistence type="predicted"/>
<dbReference type="RefSeq" id="XP_041550279.1">
    <property type="nucleotide sequence ID" value="XM_041706074.1"/>
</dbReference>
<dbReference type="KEGG" id="apuu:APUU_10913S"/>
<dbReference type="EMBL" id="AP024443">
    <property type="protein sequence ID" value="BCS18085.1"/>
    <property type="molecule type" value="Genomic_DNA"/>
</dbReference>
<keyword evidence="2" id="KW-1185">Reference proteome</keyword>
<organism evidence="1 2">
    <name type="scientific">Aspergillus puulaauensis</name>
    <dbReference type="NCBI Taxonomy" id="1220207"/>
    <lineage>
        <taxon>Eukaryota</taxon>
        <taxon>Fungi</taxon>
        <taxon>Dikarya</taxon>
        <taxon>Ascomycota</taxon>
        <taxon>Pezizomycotina</taxon>
        <taxon>Eurotiomycetes</taxon>
        <taxon>Eurotiomycetidae</taxon>
        <taxon>Eurotiales</taxon>
        <taxon>Aspergillaceae</taxon>
        <taxon>Aspergillus</taxon>
    </lineage>
</organism>
<accession>A0A7R8AHY6</accession>
<name>A0A7R8AHY6_9EURO</name>
<evidence type="ECO:0000313" key="2">
    <source>
        <dbReference type="Proteomes" id="UP000654913"/>
    </source>
</evidence>
<evidence type="ECO:0000313" key="1">
    <source>
        <dbReference type="EMBL" id="BCS18085.1"/>
    </source>
</evidence>
<dbReference type="Proteomes" id="UP000654913">
    <property type="component" value="Chromosome 1"/>
</dbReference>